<gene>
    <name evidence="2" type="ORF">C1871_04470</name>
</gene>
<feature type="domain" description="LicD/FKTN/FKRP nucleotidyltransferase" evidence="1">
    <location>
        <begin position="24"/>
        <end position="243"/>
    </location>
</feature>
<dbReference type="InterPro" id="IPR052942">
    <property type="entry name" value="LPS_cholinephosphotransferase"/>
</dbReference>
<name>A0A369NCI8_EGGLN</name>
<sequence length="264" mass="30544">MERLTIDDMKEIQLELMDELDRVCREQGITYFLAYGSLLGAVRHGGFIPWDDDMDVVMLRADYERLIAGFDEWKSSDRFSLAWYRDGKSIYSFVKLVDTTTRVLENFVDKKTSTGVWVDIFPLEDLKPGDRRPYRKNALLSLVRGFIVADPSVGSSAFVKLVKRIVCPFARRLDALKYARAIDENARDANRGERSDVVADIVGTENKIVEFPRSLFDPVEMPFEDRVFLAPVGYERFLELQYGDWRAIPGDDDREIHTFEAYRL</sequence>
<accession>A0A369NCI8</accession>
<organism evidence="2 3">
    <name type="scientific">Eggerthella lenta</name>
    <name type="common">Eubacterium lentum</name>
    <dbReference type="NCBI Taxonomy" id="84112"/>
    <lineage>
        <taxon>Bacteria</taxon>
        <taxon>Bacillati</taxon>
        <taxon>Actinomycetota</taxon>
        <taxon>Coriobacteriia</taxon>
        <taxon>Eggerthellales</taxon>
        <taxon>Eggerthellaceae</taxon>
        <taxon>Eggerthella</taxon>
    </lineage>
</organism>
<dbReference type="PANTHER" id="PTHR43404:SF2">
    <property type="entry name" value="LIPOPOLYSACCHARIDE CHOLINEPHOSPHOTRANSFERASE LICD"/>
    <property type="match status" value="1"/>
</dbReference>
<dbReference type="Pfam" id="PF04991">
    <property type="entry name" value="LicD"/>
    <property type="match status" value="1"/>
</dbReference>
<proteinExistence type="predicted"/>
<dbReference type="EMBL" id="PPTY01000004">
    <property type="protein sequence ID" value="RDB87690.1"/>
    <property type="molecule type" value="Genomic_DNA"/>
</dbReference>
<comment type="caution">
    <text evidence="2">The sequence shown here is derived from an EMBL/GenBank/DDBJ whole genome shotgun (WGS) entry which is preliminary data.</text>
</comment>
<protein>
    <submittedName>
        <fullName evidence="2">LicD family protein</fullName>
    </submittedName>
</protein>
<dbReference type="RefSeq" id="WP_035585044.1">
    <property type="nucleotide sequence ID" value="NZ_JAJFDT010000018.1"/>
</dbReference>
<evidence type="ECO:0000259" key="1">
    <source>
        <dbReference type="Pfam" id="PF04991"/>
    </source>
</evidence>
<dbReference type="Proteomes" id="UP000253857">
    <property type="component" value="Unassembled WGS sequence"/>
</dbReference>
<dbReference type="AlphaFoldDB" id="A0A369NCI8"/>
<dbReference type="InterPro" id="IPR007074">
    <property type="entry name" value="LicD/FKTN/FKRP_NTP_transf"/>
</dbReference>
<dbReference type="GO" id="GO:0009100">
    <property type="term" value="P:glycoprotein metabolic process"/>
    <property type="evidence" value="ECO:0007669"/>
    <property type="project" value="UniProtKB-ARBA"/>
</dbReference>
<evidence type="ECO:0000313" key="2">
    <source>
        <dbReference type="EMBL" id="RDB87690.1"/>
    </source>
</evidence>
<dbReference type="PANTHER" id="PTHR43404">
    <property type="entry name" value="LIPOPOLYSACCHARIDE CHOLINEPHOSPHOTRANSFERASE LICD"/>
    <property type="match status" value="1"/>
</dbReference>
<evidence type="ECO:0000313" key="3">
    <source>
        <dbReference type="Proteomes" id="UP000253857"/>
    </source>
</evidence>
<reference evidence="2 3" key="1">
    <citation type="journal article" date="2018" name="Elife">
        <title>Discovery and characterization of a prevalent human gut bacterial enzyme sufficient for the inactivation of a family of plant toxins.</title>
        <authorList>
            <person name="Koppel N."/>
            <person name="Bisanz J.E."/>
            <person name="Pandelia M.E."/>
            <person name="Turnbaugh P.J."/>
            <person name="Balskus E.P."/>
        </authorList>
    </citation>
    <scope>NUCLEOTIDE SEQUENCE [LARGE SCALE GENOMIC DNA]</scope>
    <source>
        <strain evidence="2 3">FAA1-1-60AUCSF</strain>
    </source>
</reference>